<dbReference type="Pfam" id="PF21831">
    <property type="entry name" value="DUF6891"/>
    <property type="match status" value="1"/>
</dbReference>
<dbReference type="InterPro" id="IPR054186">
    <property type="entry name" value="DUF6891"/>
</dbReference>
<keyword evidence="3" id="KW-1185">Reference proteome</keyword>
<gene>
    <name evidence="2" type="ORF">SM436_21795</name>
</gene>
<comment type="caution">
    <text evidence="2">The sequence shown here is derived from an EMBL/GenBank/DDBJ whole genome shotgun (WGS) entry which is preliminary data.</text>
</comment>
<proteinExistence type="predicted"/>
<feature type="domain" description="DUF6891" evidence="1">
    <location>
        <begin position="78"/>
        <end position="151"/>
    </location>
</feature>
<dbReference type="EMBL" id="JAXCEH010000014">
    <property type="protein sequence ID" value="MFA1556330.1"/>
    <property type="molecule type" value="Genomic_DNA"/>
</dbReference>
<sequence length="151" mass="17166">MARTTETPLTRLRAYAANPDEAYEDIDDLVEILGAHAEEHDLTVSETDLQTIAAPMVIRAKASFLLLLGYSGHDDPITPEDIVDQMREMVEEARVEYGRDAIEDIVDGLWKAQVEEQREWPEVTDNDLLERAFGRLWRTGIVAEENFTCCQ</sequence>
<accession>A0ABV4R098</accession>
<organism evidence="2 3">
    <name type="scientific">Actinomadura chokoriensis</name>
    <dbReference type="NCBI Taxonomy" id="454156"/>
    <lineage>
        <taxon>Bacteria</taxon>
        <taxon>Bacillati</taxon>
        <taxon>Actinomycetota</taxon>
        <taxon>Actinomycetes</taxon>
        <taxon>Streptosporangiales</taxon>
        <taxon>Thermomonosporaceae</taxon>
        <taxon>Actinomadura</taxon>
    </lineage>
</organism>
<dbReference type="Proteomes" id="UP001569904">
    <property type="component" value="Unassembled WGS sequence"/>
</dbReference>
<evidence type="ECO:0000313" key="2">
    <source>
        <dbReference type="EMBL" id="MFA1556330.1"/>
    </source>
</evidence>
<evidence type="ECO:0000259" key="1">
    <source>
        <dbReference type="Pfam" id="PF21831"/>
    </source>
</evidence>
<protein>
    <recommendedName>
        <fullName evidence="1">DUF6891 domain-containing protein</fullName>
    </recommendedName>
</protein>
<evidence type="ECO:0000313" key="3">
    <source>
        <dbReference type="Proteomes" id="UP001569904"/>
    </source>
</evidence>
<dbReference type="RefSeq" id="WP_371943025.1">
    <property type="nucleotide sequence ID" value="NZ_JAXCEH010000014.1"/>
</dbReference>
<reference evidence="2 3" key="1">
    <citation type="submission" date="2023-11" db="EMBL/GenBank/DDBJ databases">
        <title>Actinomadura monticuli sp. nov., isolated from volcanic ash.</title>
        <authorList>
            <person name="Lee S.D."/>
            <person name="Yang H."/>
            <person name="Kim I.S."/>
        </authorList>
    </citation>
    <scope>NUCLEOTIDE SEQUENCE [LARGE SCALE GENOMIC DNA]</scope>
    <source>
        <strain evidence="2 3">DSM 45346</strain>
    </source>
</reference>
<name>A0ABV4R098_9ACTN</name>